<feature type="binding site" evidence="6">
    <location>
        <begin position="372"/>
        <end position="376"/>
    </location>
    <ligand>
        <name>FAD</name>
        <dbReference type="ChEBI" id="CHEBI:57692"/>
    </ligand>
</feature>
<keyword evidence="11" id="KW-1185">Reference proteome</keyword>
<name>M7SYG7_EUTLA</name>
<evidence type="ECO:0000256" key="2">
    <source>
        <dbReference type="ARBA" id="ARBA00005862"/>
    </source>
</evidence>
<dbReference type="PROSITE" id="PS00691">
    <property type="entry name" value="DNA_PHOTOLYASES_1_2"/>
    <property type="match status" value="1"/>
</dbReference>
<comment type="cofactor">
    <cofactor evidence="1">
        <name>(6R)-5,10-methylene-5,6,7,8-tetrahydrofolate</name>
        <dbReference type="ChEBI" id="CHEBI:15636"/>
    </cofactor>
</comment>
<dbReference type="Gene3D" id="1.25.40.80">
    <property type="match status" value="1"/>
</dbReference>
<dbReference type="Gene3D" id="1.10.579.10">
    <property type="entry name" value="DNA Cyclobutane Dipyrimidine Photolyase, subunit A, domain 3"/>
    <property type="match status" value="1"/>
</dbReference>
<feature type="site" description="Electron transfer via tryptophanyl radical" evidence="7">
    <location>
        <position position="523"/>
    </location>
</feature>
<dbReference type="GO" id="GO:0032922">
    <property type="term" value="P:circadian regulation of gene expression"/>
    <property type="evidence" value="ECO:0007669"/>
    <property type="project" value="TreeGrafter"/>
</dbReference>
<dbReference type="InterPro" id="IPR018394">
    <property type="entry name" value="DNA_photolyase_1_CS_C"/>
</dbReference>
<dbReference type="GO" id="GO:0003904">
    <property type="term" value="F:deoxyribodipyrimidine photo-lyase activity"/>
    <property type="evidence" value="ECO:0007669"/>
    <property type="project" value="TreeGrafter"/>
</dbReference>
<dbReference type="EMBL" id="KB705610">
    <property type="protein sequence ID" value="EMR71634.1"/>
    <property type="molecule type" value="Genomic_DNA"/>
</dbReference>
<feature type="compositionally biased region" description="Polar residues" evidence="8">
    <location>
        <begin position="37"/>
        <end position="48"/>
    </location>
</feature>
<comment type="cofactor">
    <cofactor evidence="6">
        <name>FAD</name>
        <dbReference type="ChEBI" id="CHEBI:57692"/>
    </cofactor>
    <text evidence="6">Binds 1 FAD per subunit.</text>
</comment>
<dbReference type="OMA" id="YTVFTPY"/>
<evidence type="ECO:0000256" key="1">
    <source>
        <dbReference type="ARBA" id="ARBA00001932"/>
    </source>
</evidence>
<dbReference type="Gene3D" id="3.40.50.620">
    <property type="entry name" value="HUPs"/>
    <property type="match status" value="1"/>
</dbReference>
<organism evidence="10 11">
    <name type="scientific">Eutypa lata (strain UCR-EL1)</name>
    <name type="common">Grapevine dieback disease fungus</name>
    <name type="synonym">Eutypa armeniacae</name>
    <dbReference type="NCBI Taxonomy" id="1287681"/>
    <lineage>
        <taxon>Eukaryota</taxon>
        <taxon>Fungi</taxon>
        <taxon>Dikarya</taxon>
        <taxon>Ascomycota</taxon>
        <taxon>Pezizomycotina</taxon>
        <taxon>Sordariomycetes</taxon>
        <taxon>Xylariomycetidae</taxon>
        <taxon>Xylariales</taxon>
        <taxon>Diatrypaceae</taxon>
        <taxon>Eutypa</taxon>
    </lineage>
</organism>
<dbReference type="PANTHER" id="PTHR11455:SF18">
    <property type="entry name" value="SI:CH1073-390K14.1"/>
    <property type="match status" value="1"/>
</dbReference>
<dbReference type="STRING" id="1287681.M7SYG7"/>
<dbReference type="InterPro" id="IPR036134">
    <property type="entry name" value="Crypto/Photolyase_FAD-like_sf"/>
</dbReference>
<evidence type="ECO:0000259" key="9">
    <source>
        <dbReference type="PROSITE" id="PS51645"/>
    </source>
</evidence>
<dbReference type="InterPro" id="IPR014729">
    <property type="entry name" value="Rossmann-like_a/b/a_fold"/>
</dbReference>
<dbReference type="HOGENOM" id="CLU_010348_2_1_1"/>
<keyword evidence="3 6" id="KW-0285">Flavoprotein</keyword>
<dbReference type="InterPro" id="IPR005101">
    <property type="entry name" value="Cryptochr/Photolyase_FAD-bd"/>
</dbReference>
<feature type="binding site" evidence="6">
    <location>
        <position position="412"/>
    </location>
    <ligand>
        <name>FAD</name>
        <dbReference type="ChEBI" id="CHEBI:57692"/>
    </ligand>
</feature>
<dbReference type="GO" id="GO:0005634">
    <property type="term" value="C:nucleus"/>
    <property type="evidence" value="ECO:0007669"/>
    <property type="project" value="TreeGrafter"/>
</dbReference>
<gene>
    <name evidence="10" type="ORF">UCREL1_1319</name>
</gene>
<reference evidence="11" key="1">
    <citation type="journal article" date="2013" name="Genome Announc.">
        <title>Draft genome sequence of the grapevine dieback fungus Eutypa lata UCR-EL1.</title>
        <authorList>
            <person name="Blanco-Ulate B."/>
            <person name="Rolshausen P.E."/>
            <person name="Cantu D."/>
        </authorList>
    </citation>
    <scope>NUCLEOTIDE SEQUENCE [LARGE SCALE GENOMIC DNA]</scope>
    <source>
        <strain evidence="11">UCR-EL1</strain>
    </source>
</reference>
<feature type="binding site" evidence="6">
    <location>
        <position position="359"/>
    </location>
    <ligand>
        <name>FAD</name>
        <dbReference type="ChEBI" id="CHEBI:57692"/>
    </ligand>
</feature>
<protein>
    <submittedName>
        <fullName evidence="10">Putative deoxyribodipyrimidine photo-lyase protein</fullName>
    </submittedName>
</protein>
<feature type="compositionally biased region" description="Basic residues" evidence="8">
    <location>
        <begin position="1"/>
        <end position="12"/>
    </location>
</feature>
<dbReference type="SUPFAM" id="SSF52425">
    <property type="entry name" value="Cryptochrome/photolyase, N-terminal domain"/>
    <property type="match status" value="1"/>
</dbReference>
<dbReference type="Pfam" id="PF03441">
    <property type="entry name" value="FAD_binding_7"/>
    <property type="match status" value="1"/>
</dbReference>
<dbReference type="SUPFAM" id="SSF48173">
    <property type="entry name" value="Cryptochrome/photolyase FAD-binding domain"/>
    <property type="match status" value="1"/>
</dbReference>
<keyword evidence="10" id="KW-0456">Lyase</keyword>
<evidence type="ECO:0000313" key="11">
    <source>
        <dbReference type="Proteomes" id="UP000012174"/>
    </source>
</evidence>
<feature type="site" description="Electron transfer via tryptophanyl radical" evidence="7">
    <location>
        <position position="447"/>
    </location>
</feature>
<feature type="binding site" evidence="6">
    <location>
        <begin position="415"/>
        <end position="422"/>
    </location>
    <ligand>
        <name>FAD</name>
        <dbReference type="ChEBI" id="CHEBI:57692"/>
    </ligand>
</feature>
<dbReference type="GO" id="GO:0006950">
    <property type="term" value="P:response to stress"/>
    <property type="evidence" value="ECO:0007669"/>
    <property type="project" value="UniProtKB-ARBA"/>
</dbReference>
<dbReference type="InterPro" id="IPR036155">
    <property type="entry name" value="Crypto/Photolyase_N_sf"/>
</dbReference>
<dbReference type="GO" id="GO:0043153">
    <property type="term" value="P:entrainment of circadian clock by photoperiod"/>
    <property type="evidence" value="ECO:0007669"/>
    <property type="project" value="TreeGrafter"/>
</dbReference>
<proteinExistence type="inferred from homology"/>
<dbReference type="FunFam" id="1.10.579.10:FF:000003">
    <property type="entry name" value="Deoxyribodipyrimidine photo-lyase"/>
    <property type="match status" value="1"/>
</dbReference>
<dbReference type="PROSITE" id="PS00394">
    <property type="entry name" value="DNA_PHOTOLYASES_1_1"/>
    <property type="match status" value="1"/>
</dbReference>
<feature type="site" description="Electron transfer via tryptophanyl radical" evidence="7">
    <location>
        <position position="500"/>
    </location>
</feature>
<keyword evidence="5" id="KW-0157">Chromophore</keyword>
<dbReference type="GO" id="GO:0005737">
    <property type="term" value="C:cytoplasm"/>
    <property type="evidence" value="ECO:0007669"/>
    <property type="project" value="TreeGrafter"/>
</dbReference>
<evidence type="ECO:0000256" key="6">
    <source>
        <dbReference type="PIRSR" id="PIRSR602081-1"/>
    </source>
</evidence>
<accession>M7SYG7</accession>
<dbReference type="PANTHER" id="PTHR11455">
    <property type="entry name" value="CRYPTOCHROME"/>
    <property type="match status" value="1"/>
</dbReference>
<evidence type="ECO:0000256" key="3">
    <source>
        <dbReference type="ARBA" id="ARBA00022630"/>
    </source>
</evidence>
<dbReference type="eggNOG" id="KOG0133">
    <property type="taxonomic scope" value="Eukaryota"/>
</dbReference>
<dbReference type="PROSITE" id="PS51645">
    <property type="entry name" value="PHR_CRY_ALPHA_BETA"/>
    <property type="match status" value="1"/>
</dbReference>
<feature type="binding site" evidence="6">
    <location>
        <begin position="513"/>
        <end position="515"/>
    </location>
    <ligand>
        <name>FAD</name>
        <dbReference type="ChEBI" id="CHEBI:57692"/>
    </ligand>
</feature>
<dbReference type="KEGG" id="ela:UCREL1_1319"/>
<dbReference type="Pfam" id="PF00875">
    <property type="entry name" value="DNA_photolyase"/>
    <property type="match status" value="1"/>
</dbReference>
<evidence type="ECO:0000256" key="7">
    <source>
        <dbReference type="PIRSR" id="PIRSR602081-2"/>
    </source>
</evidence>
<feature type="domain" description="Photolyase/cryptochrome alpha/beta" evidence="9">
    <location>
        <begin position="108"/>
        <end position="254"/>
    </location>
</feature>
<keyword evidence="4 6" id="KW-0274">FAD</keyword>
<evidence type="ECO:0000256" key="4">
    <source>
        <dbReference type="ARBA" id="ARBA00022827"/>
    </source>
</evidence>
<evidence type="ECO:0000313" key="10">
    <source>
        <dbReference type="EMBL" id="EMR71634.1"/>
    </source>
</evidence>
<dbReference type="InterPro" id="IPR002081">
    <property type="entry name" value="Cryptochrome/DNA_photolyase_1"/>
</dbReference>
<dbReference type="InterPro" id="IPR006050">
    <property type="entry name" value="DNA_photolyase_N"/>
</dbReference>
<evidence type="ECO:0000256" key="8">
    <source>
        <dbReference type="SAM" id="MobiDB-lite"/>
    </source>
</evidence>
<dbReference type="GO" id="GO:0006139">
    <property type="term" value="P:nucleobase-containing compound metabolic process"/>
    <property type="evidence" value="ECO:0007669"/>
    <property type="project" value="UniProtKB-ARBA"/>
</dbReference>
<dbReference type="PRINTS" id="PR00147">
    <property type="entry name" value="DNAPHOTLYASE"/>
</dbReference>
<dbReference type="GO" id="GO:0071949">
    <property type="term" value="F:FAD binding"/>
    <property type="evidence" value="ECO:0007669"/>
    <property type="project" value="TreeGrafter"/>
</dbReference>
<dbReference type="AlphaFoldDB" id="M7SYG7"/>
<feature type="region of interest" description="Disordered" evidence="8">
    <location>
        <begin position="1"/>
        <end position="58"/>
    </location>
</feature>
<dbReference type="GO" id="GO:0003677">
    <property type="term" value="F:DNA binding"/>
    <property type="evidence" value="ECO:0007669"/>
    <property type="project" value="TreeGrafter"/>
</dbReference>
<evidence type="ECO:0000256" key="5">
    <source>
        <dbReference type="ARBA" id="ARBA00022991"/>
    </source>
</evidence>
<dbReference type="OrthoDB" id="435881at2759"/>
<comment type="similarity">
    <text evidence="2">Belongs to the DNA photolyase class-1 family.</text>
</comment>
<sequence>MPPKRSIKKRSATPKGDTSDDGGRSGGVVKKPRLENGHSTNHHSAPSSTEDDNDDDGIVLRAFYPPEMSNARAQAYNNNTIPRPIEQLTTALEDTAEARKRIEPSPGGAIVHWFRWDLRLADNRALSLASARARAAGIPLLCLYVVSPEDLEAHLTAPARVDFALRTLGGLRRDLAALDIPLHVETVPRRRDVVARVLELVRDEWHASHLFANVEYEVDELRRDACLVRRGVEGAEGGGGGGGVAVELVHDTCVVAPGTLTTGTGRQYAVYTPWFRAWLAHLHANPDLLTPFEKPERNPPETRERFAGLFDNSEIPEAPENKRLGDEGQAERLRALWPAGEHAAMERLRAFCDDKVVDYAARRNFPAAKGATSSLSVHFAAGTLSARTAVRMAKDSNKTKRLDGGDEGIRTWISEVAWRDFYKHVLAHWPYICMNKPFKPEYSDVEWSYNHAHFEAWCAGRTGYPIVDAAMRQLRGQGWMHNRCRMIVASFLAKDLLLDWRMGERFFMENLIDGDFASNNGGWGFSASVGADPQPYFRIFNPLLQSEKFDPDGEYIREWVPELRDIKGSVIHDPYARGAGPAASKAGYPRKIVDHKESRERALKAYKAGIEKGKASLA</sequence>
<dbReference type="Proteomes" id="UP000012174">
    <property type="component" value="Unassembled WGS sequence"/>
</dbReference>